<keyword evidence="11" id="KW-0779">Telomere</keyword>
<dbReference type="Gene3D" id="1.10.510.10">
    <property type="entry name" value="Transferase(Phosphotransferase) domain 1"/>
    <property type="match status" value="1"/>
</dbReference>
<comment type="function">
    <text evidence="1">Component of the EKC/KEOPS complex that is required for the formation of a threonylcarbamoyl group on adenosine at position 37 (t(6)A37) in tRNAs that read codons beginning with adenine. The complex is probably involved in the transfer of the threonylcarbamoyl moiety of threonylcarbamoyl-AMP (TC-AMP) to the N6 group of A37. BUD32 has ATPase activity in the context of the EKC/KEOPS complex and likely plays a supporting role to the catalytic subunit KAE1. The EKC/KEOPS complex also promotes both telomere uncapping and telomere elongation. The complex is required for efficient recruitment of transcriptional coactivators.</text>
</comment>
<comment type="caution">
    <text evidence="17">The sequence shown here is derived from an EMBL/GenBank/DDBJ whole genome shotgun (WGS) entry which is preliminary data.</text>
</comment>
<dbReference type="InterPro" id="IPR011009">
    <property type="entry name" value="Kinase-like_dom_sf"/>
</dbReference>
<keyword evidence="9" id="KW-0418">Kinase</keyword>
<evidence type="ECO:0000256" key="3">
    <source>
        <dbReference type="ARBA" id="ARBA00011534"/>
    </source>
</evidence>
<evidence type="ECO:0000256" key="12">
    <source>
        <dbReference type="ARBA" id="ARBA00030980"/>
    </source>
</evidence>
<evidence type="ECO:0000256" key="7">
    <source>
        <dbReference type="ARBA" id="ARBA00022679"/>
    </source>
</evidence>
<feature type="domain" description="Protein kinase" evidence="16">
    <location>
        <begin position="81"/>
        <end position="333"/>
    </location>
</feature>
<sequence>MNLNQSPNDPFTQEVQQLRDAYAEKRERTNMCPAASGRQMIDLSIDMLDGILCYTYWYEHQCIRLADIPNTMSGNIIALEQNLPESVDHGNYEIIGNDICPLLEVPPPPEEDDDSEDIDTLLNSLSIPIIEVDSSLHFAKKGKYESEIINLLKCQSGSCPGIPKSPHIIQLLGKSPGGELVFQKFLSRQYVLGYIYPLSMYKDWILQIISGMKVLHSLGIVHRDLRIDNILFSSDHSRVIICDLESRWGNRLAPEVSKDFVLDAGWSEKSDLYDLGYLVKGMIYGNAPVTNAVQWNVPNALAAVVEACTRHEPGDRPGLDDVYAMVEKIEIAG</sequence>
<keyword evidence="8" id="KW-0547">Nucleotide-binding</keyword>
<dbReference type="AlphaFoldDB" id="A0A9W9FUL9"/>
<evidence type="ECO:0000256" key="11">
    <source>
        <dbReference type="ARBA" id="ARBA00022895"/>
    </source>
</evidence>
<gene>
    <name evidence="17" type="ORF">N7456_003421</name>
</gene>
<evidence type="ECO:0000313" key="17">
    <source>
        <dbReference type="EMBL" id="KAJ5106746.1"/>
    </source>
</evidence>
<keyword evidence="10" id="KW-0067">ATP-binding</keyword>
<keyword evidence="11" id="KW-0158">Chromosome</keyword>
<protein>
    <recommendedName>
        <fullName evidence="6">EKC/KEOPS complex subunit BUD32</fullName>
        <ecNumber evidence="4">2.7.11.1</ecNumber>
    </recommendedName>
    <alternativeName>
        <fullName evidence="12 13">Atypical Serine/threonine protein kinase BUD32</fullName>
    </alternativeName>
    <alternativeName>
        <fullName evidence="5">EKC/KEOPS complex subunit bud32</fullName>
    </alternativeName>
</protein>
<evidence type="ECO:0000256" key="1">
    <source>
        <dbReference type="ARBA" id="ARBA00003747"/>
    </source>
</evidence>
<evidence type="ECO:0000259" key="16">
    <source>
        <dbReference type="PROSITE" id="PS50011"/>
    </source>
</evidence>
<evidence type="ECO:0000256" key="9">
    <source>
        <dbReference type="ARBA" id="ARBA00022777"/>
    </source>
</evidence>
<evidence type="ECO:0000256" key="5">
    <source>
        <dbReference type="ARBA" id="ARBA00013948"/>
    </source>
</evidence>
<keyword evidence="18" id="KW-1185">Reference proteome</keyword>
<keyword evidence="7" id="KW-0808">Transferase</keyword>
<comment type="catalytic activity">
    <reaction evidence="15">
        <text>L-seryl-[protein] + ATP = O-phospho-L-seryl-[protein] + ADP + H(+)</text>
        <dbReference type="Rhea" id="RHEA:17989"/>
        <dbReference type="Rhea" id="RHEA-COMP:9863"/>
        <dbReference type="Rhea" id="RHEA-COMP:11604"/>
        <dbReference type="ChEBI" id="CHEBI:15378"/>
        <dbReference type="ChEBI" id="CHEBI:29999"/>
        <dbReference type="ChEBI" id="CHEBI:30616"/>
        <dbReference type="ChEBI" id="CHEBI:83421"/>
        <dbReference type="ChEBI" id="CHEBI:456216"/>
        <dbReference type="EC" id="2.7.11.1"/>
    </reaction>
</comment>
<proteinExistence type="predicted"/>
<comment type="subunit">
    <text evidence="3">Component of the EKC/KEOPS complex composed of at least BUD32, CGI121, GON7, KAE1 and PCC1; the whole complex dimerizes.</text>
</comment>
<dbReference type="GO" id="GO:0005524">
    <property type="term" value="F:ATP binding"/>
    <property type="evidence" value="ECO:0007669"/>
    <property type="project" value="UniProtKB-KW"/>
</dbReference>
<name>A0A9W9FUL9_9EURO</name>
<accession>A0A9W9FUL9</accession>
<dbReference type="GO" id="GO:0004674">
    <property type="term" value="F:protein serine/threonine kinase activity"/>
    <property type="evidence" value="ECO:0007669"/>
    <property type="project" value="UniProtKB-EC"/>
</dbReference>
<dbReference type="PANTHER" id="PTHR44329:SF288">
    <property type="entry name" value="MITOGEN-ACTIVATED PROTEIN KINASE KINASE KINASE 20"/>
    <property type="match status" value="1"/>
</dbReference>
<evidence type="ECO:0000313" key="18">
    <source>
        <dbReference type="Proteomes" id="UP001149165"/>
    </source>
</evidence>
<dbReference type="PROSITE" id="PS50011">
    <property type="entry name" value="PROTEIN_KINASE_DOM"/>
    <property type="match status" value="1"/>
</dbReference>
<evidence type="ECO:0000256" key="15">
    <source>
        <dbReference type="ARBA" id="ARBA00048679"/>
    </source>
</evidence>
<evidence type="ECO:0000256" key="6">
    <source>
        <dbReference type="ARBA" id="ARBA00019973"/>
    </source>
</evidence>
<evidence type="ECO:0000256" key="2">
    <source>
        <dbReference type="ARBA" id="ARBA00004574"/>
    </source>
</evidence>
<dbReference type="Pfam" id="PF00069">
    <property type="entry name" value="Pkinase"/>
    <property type="match status" value="1"/>
</dbReference>
<dbReference type="PANTHER" id="PTHR44329">
    <property type="entry name" value="SERINE/THREONINE-PROTEIN KINASE TNNI3K-RELATED"/>
    <property type="match status" value="1"/>
</dbReference>
<dbReference type="PROSITE" id="PS00109">
    <property type="entry name" value="PROTEIN_KINASE_TYR"/>
    <property type="match status" value="1"/>
</dbReference>
<comment type="subcellular location">
    <subcellularLocation>
        <location evidence="2">Chromosome</location>
        <location evidence="2">Telomere</location>
    </subcellularLocation>
</comment>
<reference evidence="17" key="1">
    <citation type="submission" date="2022-11" db="EMBL/GenBank/DDBJ databases">
        <authorList>
            <person name="Petersen C."/>
        </authorList>
    </citation>
    <scope>NUCLEOTIDE SEQUENCE</scope>
    <source>
        <strain evidence="17">IBT 30069</strain>
    </source>
</reference>
<evidence type="ECO:0000256" key="8">
    <source>
        <dbReference type="ARBA" id="ARBA00022741"/>
    </source>
</evidence>
<dbReference type="EMBL" id="JAPQKH010000003">
    <property type="protein sequence ID" value="KAJ5106746.1"/>
    <property type="molecule type" value="Genomic_DNA"/>
</dbReference>
<evidence type="ECO:0000256" key="14">
    <source>
        <dbReference type="ARBA" id="ARBA00047899"/>
    </source>
</evidence>
<dbReference type="GO" id="GO:0000781">
    <property type="term" value="C:chromosome, telomeric region"/>
    <property type="evidence" value="ECO:0007669"/>
    <property type="project" value="UniProtKB-SubCell"/>
</dbReference>
<reference evidence="17" key="2">
    <citation type="journal article" date="2023" name="IMA Fungus">
        <title>Comparative genomic study of the Penicillium genus elucidates a diverse pangenome and 15 lateral gene transfer events.</title>
        <authorList>
            <person name="Petersen C."/>
            <person name="Sorensen T."/>
            <person name="Nielsen M.R."/>
            <person name="Sondergaard T.E."/>
            <person name="Sorensen J.L."/>
            <person name="Fitzpatrick D.A."/>
            <person name="Frisvad J.C."/>
            <person name="Nielsen K.L."/>
        </authorList>
    </citation>
    <scope>NUCLEOTIDE SEQUENCE</scope>
    <source>
        <strain evidence="17">IBT 30069</strain>
    </source>
</reference>
<dbReference type="InterPro" id="IPR008266">
    <property type="entry name" value="Tyr_kinase_AS"/>
</dbReference>
<evidence type="ECO:0000256" key="10">
    <source>
        <dbReference type="ARBA" id="ARBA00022840"/>
    </source>
</evidence>
<dbReference type="Proteomes" id="UP001149165">
    <property type="component" value="Unassembled WGS sequence"/>
</dbReference>
<dbReference type="InterPro" id="IPR000719">
    <property type="entry name" value="Prot_kinase_dom"/>
</dbReference>
<organism evidence="17 18">
    <name type="scientific">Penicillium angulare</name>
    <dbReference type="NCBI Taxonomy" id="116970"/>
    <lineage>
        <taxon>Eukaryota</taxon>
        <taxon>Fungi</taxon>
        <taxon>Dikarya</taxon>
        <taxon>Ascomycota</taxon>
        <taxon>Pezizomycotina</taxon>
        <taxon>Eurotiomycetes</taxon>
        <taxon>Eurotiomycetidae</taxon>
        <taxon>Eurotiales</taxon>
        <taxon>Aspergillaceae</taxon>
        <taxon>Penicillium</taxon>
    </lineage>
</organism>
<dbReference type="SMART" id="SM00220">
    <property type="entry name" value="S_TKc"/>
    <property type="match status" value="1"/>
</dbReference>
<comment type="catalytic activity">
    <reaction evidence="14">
        <text>L-threonyl-[protein] + ATP = O-phospho-L-threonyl-[protein] + ADP + H(+)</text>
        <dbReference type="Rhea" id="RHEA:46608"/>
        <dbReference type="Rhea" id="RHEA-COMP:11060"/>
        <dbReference type="Rhea" id="RHEA-COMP:11605"/>
        <dbReference type="ChEBI" id="CHEBI:15378"/>
        <dbReference type="ChEBI" id="CHEBI:30013"/>
        <dbReference type="ChEBI" id="CHEBI:30616"/>
        <dbReference type="ChEBI" id="CHEBI:61977"/>
        <dbReference type="ChEBI" id="CHEBI:456216"/>
        <dbReference type="EC" id="2.7.11.1"/>
    </reaction>
</comment>
<evidence type="ECO:0000256" key="4">
    <source>
        <dbReference type="ARBA" id="ARBA00012513"/>
    </source>
</evidence>
<dbReference type="OrthoDB" id="1668230at2759"/>
<evidence type="ECO:0000256" key="13">
    <source>
        <dbReference type="ARBA" id="ARBA00033194"/>
    </source>
</evidence>
<dbReference type="SUPFAM" id="SSF56112">
    <property type="entry name" value="Protein kinase-like (PK-like)"/>
    <property type="match status" value="1"/>
</dbReference>
<dbReference type="InterPro" id="IPR051681">
    <property type="entry name" value="Ser/Thr_Kinases-Pseudokinases"/>
</dbReference>
<dbReference type="EC" id="2.7.11.1" evidence="4"/>